<keyword evidence="4" id="KW-0479">Metal-binding</keyword>
<gene>
    <name evidence="10" type="ORF">BG844_10125</name>
</gene>
<evidence type="ECO:0000256" key="4">
    <source>
        <dbReference type="ARBA" id="ARBA00022723"/>
    </source>
</evidence>
<dbReference type="GO" id="GO:0006281">
    <property type="term" value="P:DNA repair"/>
    <property type="evidence" value="ECO:0007669"/>
    <property type="project" value="UniProtKB-KW"/>
</dbReference>
<dbReference type="Proteomes" id="UP000182486">
    <property type="component" value="Unassembled WGS sequence"/>
</dbReference>
<comment type="caution">
    <text evidence="10">The sequence shown here is derived from an EMBL/GenBank/DDBJ whole genome shotgun (WGS) entry which is preliminary data.</text>
</comment>
<keyword evidence="6" id="KW-0378">Hydrolase</keyword>
<evidence type="ECO:0000256" key="6">
    <source>
        <dbReference type="ARBA" id="ARBA00022801"/>
    </source>
</evidence>
<dbReference type="Pfam" id="PF03372">
    <property type="entry name" value="Exo_endo_phos"/>
    <property type="match status" value="1"/>
</dbReference>
<evidence type="ECO:0000256" key="8">
    <source>
        <dbReference type="ARBA" id="ARBA00023204"/>
    </source>
</evidence>
<keyword evidence="5" id="KW-0227">DNA damage</keyword>
<dbReference type="EMBL" id="MEIA01000100">
    <property type="protein sequence ID" value="OJF14379.1"/>
    <property type="molecule type" value="Genomic_DNA"/>
</dbReference>
<name>A0A1K0GY74_9ACTN</name>
<dbReference type="Gene3D" id="3.60.10.10">
    <property type="entry name" value="Endonuclease/exonuclease/phosphatase"/>
    <property type="match status" value="1"/>
</dbReference>
<keyword evidence="8" id="KW-0234">DNA repair</keyword>
<dbReference type="AlphaFoldDB" id="A0A1K0GY74"/>
<dbReference type="PANTHER" id="PTHR15822">
    <property type="entry name" value="TRAF AND TNF RECEPTOR-ASSOCIATED PROTEIN"/>
    <property type="match status" value="1"/>
</dbReference>
<dbReference type="SUPFAM" id="SSF56219">
    <property type="entry name" value="DNase I-like"/>
    <property type="match status" value="1"/>
</dbReference>
<dbReference type="InterPro" id="IPR051547">
    <property type="entry name" value="TDP2-like"/>
</dbReference>
<dbReference type="GO" id="GO:0004519">
    <property type="term" value="F:endonuclease activity"/>
    <property type="evidence" value="ECO:0007669"/>
    <property type="project" value="UniProtKB-KW"/>
</dbReference>
<evidence type="ECO:0000256" key="3">
    <source>
        <dbReference type="ARBA" id="ARBA00022722"/>
    </source>
</evidence>
<organism evidence="10 11">
    <name type="scientific">Couchioplanes caeruleus subsp. caeruleus</name>
    <dbReference type="NCBI Taxonomy" id="56427"/>
    <lineage>
        <taxon>Bacteria</taxon>
        <taxon>Bacillati</taxon>
        <taxon>Actinomycetota</taxon>
        <taxon>Actinomycetes</taxon>
        <taxon>Micromonosporales</taxon>
        <taxon>Micromonosporaceae</taxon>
        <taxon>Couchioplanes</taxon>
    </lineage>
</organism>
<evidence type="ECO:0000313" key="10">
    <source>
        <dbReference type="EMBL" id="OJF14379.1"/>
    </source>
</evidence>
<dbReference type="InterPro" id="IPR005135">
    <property type="entry name" value="Endo/exonuclease/phosphatase"/>
</dbReference>
<keyword evidence="10" id="KW-0255">Endonuclease</keyword>
<accession>A0A1K0GY74</accession>
<protein>
    <submittedName>
        <fullName evidence="10">Endonuclease</fullName>
    </submittedName>
</protein>
<dbReference type="GO" id="GO:0016787">
    <property type="term" value="F:hydrolase activity"/>
    <property type="evidence" value="ECO:0007669"/>
    <property type="project" value="UniProtKB-KW"/>
</dbReference>
<keyword evidence="3" id="KW-0540">Nuclease</keyword>
<evidence type="ECO:0000313" key="11">
    <source>
        <dbReference type="Proteomes" id="UP000182486"/>
    </source>
</evidence>
<keyword evidence="11" id="KW-1185">Reference proteome</keyword>
<proteinExistence type="predicted"/>
<comment type="cofactor">
    <cofactor evidence="2">
        <name>Mg(2+)</name>
        <dbReference type="ChEBI" id="CHEBI:18420"/>
    </cofactor>
</comment>
<keyword evidence="7" id="KW-0460">Magnesium</keyword>
<evidence type="ECO:0000256" key="5">
    <source>
        <dbReference type="ARBA" id="ARBA00022763"/>
    </source>
</evidence>
<evidence type="ECO:0000256" key="1">
    <source>
        <dbReference type="ARBA" id="ARBA00001936"/>
    </source>
</evidence>
<dbReference type="InterPro" id="IPR036691">
    <property type="entry name" value="Endo/exonu/phosph_ase_sf"/>
</dbReference>
<sequence length="264" mass="28800">MTLDLITWNIKTGGGGGRLDAVVALLKRECPDVVALQELRDFARHDGQRMREVAEALGMVAHLAPSAFGQPVAVLVRPPLRVASRSSVRWRLHHAAAAVEMPTSAGPLTVVSTHLNPFWPYRRLREARWLAHRYRGPLTVIAGDLNALDPHTAHTERLAALAPLFRRRHLGADGRPDTRAIEALGGAGFVDVWRAAGEGDGLTVPTTRGGGREFSNCGMRLDYVMARPELADRVVRARVIRGDEAEWASDHYPVAVELDLAAAS</sequence>
<reference evidence="10 11" key="1">
    <citation type="submission" date="2016-09" db="EMBL/GenBank/DDBJ databases">
        <title>Couchioplanes caeruleus draft genome sequence.</title>
        <authorList>
            <person name="Sheehan J."/>
            <person name="Caffrey P."/>
        </authorList>
    </citation>
    <scope>NUCLEOTIDE SEQUENCE [LARGE SCALE GENOMIC DNA]</scope>
    <source>
        <strain evidence="10 11">DSM 43634</strain>
    </source>
</reference>
<comment type="cofactor">
    <cofactor evidence="1">
        <name>Mn(2+)</name>
        <dbReference type="ChEBI" id="CHEBI:29035"/>
    </cofactor>
</comment>
<dbReference type="PANTHER" id="PTHR15822:SF4">
    <property type="entry name" value="TYROSYL-DNA PHOSPHODIESTERASE 2"/>
    <property type="match status" value="1"/>
</dbReference>
<evidence type="ECO:0000259" key="9">
    <source>
        <dbReference type="Pfam" id="PF03372"/>
    </source>
</evidence>
<dbReference type="RefSeq" id="WP_071804811.1">
    <property type="nucleotide sequence ID" value="NZ_MEIA01000100.1"/>
</dbReference>
<evidence type="ECO:0000256" key="2">
    <source>
        <dbReference type="ARBA" id="ARBA00001946"/>
    </source>
</evidence>
<dbReference type="GO" id="GO:0046872">
    <property type="term" value="F:metal ion binding"/>
    <property type="evidence" value="ECO:0007669"/>
    <property type="project" value="UniProtKB-KW"/>
</dbReference>
<feature type="domain" description="Endonuclease/exonuclease/phosphatase" evidence="9">
    <location>
        <begin position="6"/>
        <end position="251"/>
    </location>
</feature>
<evidence type="ECO:0000256" key="7">
    <source>
        <dbReference type="ARBA" id="ARBA00022842"/>
    </source>
</evidence>